<dbReference type="InterPro" id="IPR018073">
    <property type="entry name" value="Prot_inh_cystat_CS"/>
</dbReference>
<feature type="signal peptide" evidence="7">
    <location>
        <begin position="1"/>
        <end position="24"/>
    </location>
</feature>
<evidence type="ECO:0000256" key="1">
    <source>
        <dbReference type="ARBA" id="ARBA00009403"/>
    </source>
</evidence>
<evidence type="ECO:0000256" key="3">
    <source>
        <dbReference type="ARBA" id="ARBA00022690"/>
    </source>
</evidence>
<dbReference type="CDD" id="cd00042">
    <property type="entry name" value="CY"/>
    <property type="match status" value="1"/>
</dbReference>
<feature type="domain" description="Cystatin" evidence="8">
    <location>
        <begin position="32"/>
        <end position="142"/>
    </location>
</feature>
<protein>
    <recommendedName>
        <fullName evidence="2">Cystatin</fullName>
    </recommendedName>
</protein>
<comment type="function">
    <text evidence="6">Inhibits various C1 cysteine proteases including cathepsin L, papain and cathepsin B. This protein has no toxic activity and its function in the venom is unknown. It may play a role as a housekeeping or regulatory protein.</text>
</comment>
<dbReference type="EMBL" id="MW575084">
    <property type="protein sequence ID" value="QSI83988.1"/>
    <property type="molecule type" value="mRNA"/>
</dbReference>
<evidence type="ECO:0000256" key="5">
    <source>
        <dbReference type="ARBA" id="ARBA00023157"/>
    </source>
</evidence>
<evidence type="ECO:0000256" key="2">
    <source>
        <dbReference type="ARBA" id="ARBA00021058"/>
    </source>
</evidence>
<dbReference type="GO" id="GO:0031982">
    <property type="term" value="C:vesicle"/>
    <property type="evidence" value="ECO:0007669"/>
    <property type="project" value="TreeGrafter"/>
</dbReference>
<evidence type="ECO:0000256" key="7">
    <source>
        <dbReference type="SAM" id="SignalP"/>
    </source>
</evidence>
<feature type="chain" id="PRO_5032409968" description="Cystatin" evidence="7">
    <location>
        <begin position="25"/>
        <end position="142"/>
    </location>
</feature>
<dbReference type="AlphaFoldDB" id="A0A898INA0"/>
<keyword evidence="7" id="KW-0732">Signal</keyword>
<dbReference type="PROSITE" id="PS51257">
    <property type="entry name" value="PROKAR_LIPOPROTEIN"/>
    <property type="match status" value="1"/>
</dbReference>
<accession>A0A898INA0</accession>
<dbReference type="InterPro" id="IPR046350">
    <property type="entry name" value="Cystatin_sf"/>
</dbReference>
<dbReference type="SUPFAM" id="SSF54403">
    <property type="entry name" value="Cystatin/monellin"/>
    <property type="match status" value="1"/>
</dbReference>
<sequence>MALLRGLLVCSVLLLSCMCKQALGSRAVTGLGLLGGRENASPEEPGVRSALQFALNEYNRGSNDMYASRVSEVVEAQKQIVSGIKYYLTVKIGRTVCRKGASDLENCAFHNTPKLAQIMTCTFEVYNIPWRNIISLEKSSCT</sequence>
<dbReference type="Pfam" id="PF00031">
    <property type="entry name" value="Cystatin"/>
    <property type="match status" value="1"/>
</dbReference>
<proteinExistence type="evidence at transcript level"/>
<evidence type="ECO:0000313" key="9">
    <source>
        <dbReference type="EMBL" id="QSI83988.1"/>
    </source>
</evidence>
<dbReference type="SMART" id="SM00043">
    <property type="entry name" value="CY"/>
    <property type="match status" value="1"/>
</dbReference>
<dbReference type="InterPro" id="IPR000010">
    <property type="entry name" value="Cystatin_dom"/>
</dbReference>
<reference evidence="9" key="1">
    <citation type="journal article" name="Toxins">
        <title>Electric Blue: Molecular Evolution of Three-Finger Toxins in the Long-Glanded Coral Snake Species Calliophis bivirgatus.</title>
        <authorList>
            <person name="Dashevsky D."/>
            <person name="Rokyta D."/>
            <person name="Frank N."/>
            <person name="Nouwens A."/>
            <person name="Fry B.G."/>
        </authorList>
    </citation>
    <scope>NUCLEOTIDE SEQUENCE</scope>
    <source>
        <tissue evidence="9">Venom gland</tissue>
    </source>
</reference>
<dbReference type="PANTHER" id="PTHR46186">
    <property type="entry name" value="CYSTATIN"/>
    <property type="match status" value="1"/>
</dbReference>
<evidence type="ECO:0000259" key="8">
    <source>
        <dbReference type="SMART" id="SM00043"/>
    </source>
</evidence>
<organism evidence="9">
    <name type="scientific">Calliophis bivirgatus</name>
    <name type="common">Blue Malaysian coral snake</name>
    <name type="synonym">Maticora bivirgata</name>
    <dbReference type="NCBI Taxonomy" id="8633"/>
    <lineage>
        <taxon>Eukaryota</taxon>
        <taxon>Metazoa</taxon>
        <taxon>Chordata</taxon>
        <taxon>Craniata</taxon>
        <taxon>Vertebrata</taxon>
        <taxon>Euteleostomi</taxon>
        <taxon>Lepidosauria</taxon>
        <taxon>Squamata</taxon>
        <taxon>Bifurcata</taxon>
        <taxon>Unidentata</taxon>
        <taxon>Episquamata</taxon>
        <taxon>Toxicofera</taxon>
        <taxon>Serpentes</taxon>
        <taxon>Colubroidea</taxon>
        <taxon>Elapidae</taxon>
        <taxon>Elapinae</taxon>
        <taxon>Calliophis</taxon>
    </lineage>
</organism>
<dbReference type="GO" id="GO:0005615">
    <property type="term" value="C:extracellular space"/>
    <property type="evidence" value="ECO:0007669"/>
    <property type="project" value="TreeGrafter"/>
</dbReference>
<keyword evidence="4" id="KW-0789">Thiol protease inhibitor</keyword>
<name>A0A898INA0_CALBG</name>
<dbReference type="GO" id="GO:0004869">
    <property type="term" value="F:cysteine-type endopeptidase inhibitor activity"/>
    <property type="evidence" value="ECO:0007669"/>
    <property type="project" value="UniProtKB-KW"/>
</dbReference>
<comment type="similarity">
    <text evidence="1">Belongs to the cystatin family.</text>
</comment>
<dbReference type="PANTHER" id="PTHR46186:SF2">
    <property type="entry name" value="CYSTATIN"/>
    <property type="match status" value="1"/>
</dbReference>
<dbReference type="PROSITE" id="PS00287">
    <property type="entry name" value="CYSTATIN"/>
    <property type="match status" value="1"/>
</dbReference>
<dbReference type="FunFam" id="3.10.450.10:FF:000004">
    <property type="entry name" value="Cystatin C"/>
    <property type="match status" value="1"/>
</dbReference>
<dbReference type="GO" id="GO:0005737">
    <property type="term" value="C:cytoplasm"/>
    <property type="evidence" value="ECO:0007669"/>
    <property type="project" value="TreeGrafter"/>
</dbReference>
<evidence type="ECO:0000256" key="6">
    <source>
        <dbReference type="ARBA" id="ARBA00024754"/>
    </source>
</evidence>
<dbReference type="Gene3D" id="3.10.450.10">
    <property type="match status" value="1"/>
</dbReference>
<evidence type="ECO:0000256" key="4">
    <source>
        <dbReference type="ARBA" id="ARBA00022704"/>
    </source>
</evidence>
<keyword evidence="5" id="KW-1015">Disulfide bond</keyword>
<keyword evidence="3" id="KW-0646">Protease inhibitor</keyword>